<dbReference type="SUPFAM" id="SSF55961">
    <property type="entry name" value="Bet v1-like"/>
    <property type="match status" value="1"/>
</dbReference>
<evidence type="ECO:0000256" key="1">
    <source>
        <dbReference type="SAM" id="MobiDB-lite"/>
    </source>
</evidence>
<name>A0A8J8NA86_HALGN</name>
<dbReference type="OrthoDB" id="321035at2759"/>
<reference evidence="2" key="1">
    <citation type="submission" date="2019-06" db="EMBL/GenBank/DDBJ databases">
        <authorList>
            <person name="Zheng W."/>
        </authorList>
    </citation>
    <scope>NUCLEOTIDE SEQUENCE</scope>
    <source>
        <strain evidence="2">QDHG01</strain>
    </source>
</reference>
<proteinExistence type="predicted"/>
<sequence>MLVQKKELLQDAAVERDIQEQEDATAKLQSASPPSQQPPVEEARRQWDPVDDQMEDMQLQDDSEIEQQMVPFKNQFEGDIQFSKRGVMQLIDELFSEDVEQEGNKKLWELKLNKEDIKVYVKKSGGSRFNKEQPYIKSEVLFNAAFSMKKIVLAIFDPKYRIQWDKNVLKCESTPIDGQPCLTLNYQQNKGVLNMNNKEFVDKQLRFFDPATQRFYVYYSALPDGHAHMDRPLPPKTDRAVTIVGVQRMWRRPEDGKIVCEMLMQCDLKVNITPKLIQLFLPTGMQDWNNRLNKYIVNNYDKIE</sequence>
<dbReference type="Proteomes" id="UP000785679">
    <property type="component" value="Unassembled WGS sequence"/>
</dbReference>
<dbReference type="Gene3D" id="3.30.530.20">
    <property type="match status" value="1"/>
</dbReference>
<evidence type="ECO:0000313" key="3">
    <source>
        <dbReference type="Proteomes" id="UP000785679"/>
    </source>
</evidence>
<accession>A0A8J8NA86</accession>
<organism evidence="2 3">
    <name type="scientific">Halteria grandinella</name>
    <dbReference type="NCBI Taxonomy" id="5974"/>
    <lineage>
        <taxon>Eukaryota</taxon>
        <taxon>Sar</taxon>
        <taxon>Alveolata</taxon>
        <taxon>Ciliophora</taxon>
        <taxon>Intramacronucleata</taxon>
        <taxon>Spirotrichea</taxon>
        <taxon>Stichotrichia</taxon>
        <taxon>Sporadotrichida</taxon>
        <taxon>Halteriidae</taxon>
        <taxon>Halteria</taxon>
    </lineage>
</organism>
<evidence type="ECO:0008006" key="4">
    <source>
        <dbReference type="Google" id="ProtNLM"/>
    </source>
</evidence>
<keyword evidence="3" id="KW-1185">Reference proteome</keyword>
<protein>
    <recommendedName>
        <fullName evidence="4">START domain-containing protein</fullName>
    </recommendedName>
</protein>
<dbReference type="EMBL" id="RRYP01032825">
    <property type="protein sequence ID" value="TNV70780.1"/>
    <property type="molecule type" value="Genomic_DNA"/>
</dbReference>
<feature type="region of interest" description="Disordered" evidence="1">
    <location>
        <begin position="18"/>
        <end position="50"/>
    </location>
</feature>
<dbReference type="InterPro" id="IPR023393">
    <property type="entry name" value="START-like_dom_sf"/>
</dbReference>
<dbReference type="AlphaFoldDB" id="A0A8J8NA86"/>
<evidence type="ECO:0000313" key="2">
    <source>
        <dbReference type="EMBL" id="TNV70780.1"/>
    </source>
</evidence>
<gene>
    <name evidence="2" type="ORF">FGO68_gene9427</name>
</gene>
<comment type="caution">
    <text evidence="2">The sequence shown here is derived from an EMBL/GenBank/DDBJ whole genome shotgun (WGS) entry which is preliminary data.</text>
</comment>